<gene>
    <name evidence="2" type="ORF">FRZ61_24510</name>
</gene>
<dbReference type="EMBL" id="CP042582">
    <property type="protein sequence ID" value="QEX22519.1"/>
    <property type="molecule type" value="Genomic_DNA"/>
</dbReference>
<evidence type="ECO:0000313" key="3">
    <source>
        <dbReference type="Proteomes" id="UP000325797"/>
    </source>
</evidence>
<accession>A0A5J6MY80</accession>
<proteinExistence type="predicted"/>
<protein>
    <submittedName>
        <fullName evidence="2">Uncharacterized protein</fullName>
    </submittedName>
</protein>
<keyword evidence="1" id="KW-0732">Signal</keyword>
<dbReference type="RefSeq" id="WP_151117997.1">
    <property type="nucleotide sequence ID" value="NZ_CP042582.1"/>
</dbReference>
<dbReference type="KEGG" id="hadh:FRZ61_24510"/>
<feature type="chain" id="PRO_5023884186" evidence="1">
    <location>
        <begin position="20"/>
        <end position="370"/>
    </location>
</feature>
<organism evidence="2 3">
    <name type="scientific">Hypericibacter adhaerens</name>
    <dbReference type="NCBI Taxonomy" id="2602016"/>
    <lineage>
        <taxon>Bacteria</taxon>
        <taxon>Pseudomonadati</taxon>
        <taxon>Pseudomonadota</taxon>
        <taxon>Alphaproteobacteria</taxon>
        <taxon>Rhodospirillales</taxon>
        <taxon>Dongiaceae</taxon>
        <taxon>Hypericibacter</taxon>
    </lineage>
</organism>
<dbReference type="Proteomes" id="UP000325797">
    <property type="component" value="Chromosome"/>
</dbReference>
<name>A0A5J6MY80_9PROT</name>
<dbReference type="AlphaFoldDB" id="A0A5J6MY80"/>
<dbReference type="OrthoDB" id="1522627at2"/>
<feature type="signal peptide" evidence="1">
    <location>
        <begin position="1"/>
        <end position="19"/>
    </location>
</feature>
<reference evidence="2 3" key="1">
    <citation type="submission" date="2019-08" db="EMBL/GenBank/DDBJ databases">
        <title>Hyperibacter terrae gen. nov., sp. nov. and Hyperibacter viscosus sp. nov., two new members in the family Rhodospirillaceae isolated from the rhizosphere of Hypericum perforatum.</title>
        <authorList>
            <person name="Noviana Z."/>
        </authorList>
    </citation>
    <scope>NUCLEOTIDE SEQUENCE [LARGE SCALE GENOMIC DNA]</scope>
    <source>
        <strain evidence="2 3">R5959</strain>
    </source>
</reference>
<sequence>MRAFPIAALLLLVSPAAHALDAFTVGNWKGDARYDESGSFVRCSMTTEFMTGEFVTFSNAKDGSFVMSVTDKHAALTRGEAESAEIVVGEYPPLPALLTNYDANTAGMTFDNPGPIYQRLREGTRITINPARGQSMVYPLSQVNRGLQRLLACTMREMGFANYGSQAVGDPFGAGLPVPQDGITTQATPHGPTSTAQFHPMDPAALAALADKLLGQAGLAQAKRLDPAERAKLAPGFPLFWTDSERTGGGLVAYELPGGHAPMPLLVGMAGTLTLFNDAAGCPGLFDSRIEDLTAKAGFPARRLHTICRRANSANAYVADYIILAPDPGRLVKLAVAVKGLQKTETDSVVPHSDALLTAALQTLKGVPGQ</sequence>
<evidence type="ECO:0000313" key="2">
    <source>
        <dbReference type="EMBL" id="QEX22519.1"/>
    </source>
</evidence>
<keyword evidence="3" id="KW-1185">Reference proteome</keyword>
<evidence type="ECO:0000256" key="1">
    <source>
        <dbReference type="SAM" id="SignalP"/>
    </source>
</evidence>